<dbReference type="InterPro" id="IPR017871">
    <property type="entry name" value="ABC_transporter-like_CS"/>
</dbReference>
<dbReference type="InterPro" id="IPR003593">
    <property type="entry name" value="AAA+_ATPase"/>
</dbReference>
<dbReference type="InterPro" id="IPR027417">
    <property type="entry name" value="P-loop_NTPase"/>
</dbReference>
<organism evidence="10 11">
    <name type="scientific">Candidatus Lokiarchaeum ossiferum</name>
    <dbReference type="NCBI Taxonomy" id="2951803"/>
    <lineage>
        <taxon>Archaea</taxon>
        <taxon>Promethearchaeati</taxon>
        <taxon>Promethearchaeota</taxon>
        <taxon>Promethearchaeia</taxon>
        <taxon>Promethearchaeales</taxon>
        <taxon>Promethearchaeaceae</taxon>
        <taxon>Candidatus Lokiarchaeum</taxon>
    </lineage>
</organism>
<comment type="subcellular location">
    <subcellularLocation>
        <location evidence="1">Membrane</location>
        <topology evidence="1">Multi-pass membrane protein</topology>
    </subcellularLocation>
</comment>
<dbReference type="EMBL" id="CP104013">
    <property type="protein sequence ID" value="UYP46232.1"/>
    <property type="molecule type" value="Genomic_DNA"/>
</dbReference>
<keyword evidence="11" id="KW-1185">Reference proteome</keyword>
<name>A0ABY6HRT7_9ARCH</name>
<evidence type="ECO:0000256" key="5">
    <source>
        <dbReference type="ARBA" id="ARBA00022989"/>
    </source>
</evidence>
<dbReference type="Gene3D" id="3.40.50.300">
    <property type="entry name" value="P-loop containing nucleotide triphosphate hydrolases"/>
    <property type="match status" value="1"/>
</dbReference>
<keyword evidence="5 7" id="KW-1133">Transmembrane helix</keyword>
<evidence type="ECO:0000259" key="8">
    <source>
        <dbReference type="PROSITE" id="PS50893"/>
    </source>
</evidence>
<evidence type="ECO:0000313" key="10">
    <source>
        <dbReference type="EMBL" id="UYP46232.1"/>
    </source>
</evidence>
<sequence length="627" mass="70848">MQHSDAEKEKATGSFGYKDLTLYKFMFKYTQKYKGLLGGIIWQMILYTIFTAISPLLIKIAMDKFTDQAATFFDIQWLDAIVIQFIDWLVGIFPQVERIWLEVGLVAFLYLLFQAIIFYSSYRRTILMSNMGLQASRDMAQDTFSHLQELDLSYHDRNEVGRIMSRLTSDIMAIREFLGGRVVTNLSNIVTVFVILGFLFSLDLFMALVSVVVIPLILSIGVVGRKSIRARRKENRRLNAQMMANIGESIAGIRVIKTLNRESQNNRNFEKINLANTHATIRSNIIHAVLFPTLLLGSSLGTAFLVLIGGYRYFAGAITIGVLLAFLNYNAILFRPIVILGNLYQELQDALTGAERIKSLLDTETKVPWNLHLPDLPPIEGAIAFDNITFEYYDNVPIYDPINLNISAGMTIALVGKTGAGKTTIINILSRLYKLKKGRLLVDDQEISDFSLPSFRKQITSVPQDFFVFSGSVRDNLHLGDPKATDKDMWFVLEQVGLKDSIERFEYGLDTPLQERGKRLSVGQRQLLVFAMALLADPRIIVLDEATSSVDVFSEIKIQKAIKLLLSNRTAFIIAHRLSTIRDADMIAVIDDGNIVEMGTHEELLKKQGAYYTLVRNQIELTEFISN</sequence>
<dbReference type="SUPFAM" id="SSF52540">
    <property type="entry name" value="P-loop containing nucleoside triphosphate hydrolases"/>
    <property type="match status" value="1"/>
</dbReference>
<dbReference type="InterPro" id="IPR039421">
    <property type="entry name" value="Type_1_exporter"/>
</dbReference>
<feature type="transmembrane region" description="Helical" evidence="7">
    <location>
        <begin position="36"/>
        <end position="58"/>
    </location>
</feature>
<feature type="transmembrane region" description="Helical" evidence="7">
    <location>
        <begin position="313"/>
        <end position="334"/>
    </location>
</feature>
<evidence type="ECO:0000256" key="6">
    <source>
        <dbReference type="ARBA" id="ARBA00023136"/>
    </source>
</evidence>
<keyword evidence="2 7" id="KW-0812">Transmembrane</keyword>
<dbReference type="SMART" id="SM00382">
    <property type="entry name" value="AAA"/>
    <property type="match status" value="1"/>
</dbReference>
<evidence type="ECO:0000256" key="2">
    <source>
        <dbReference type="ARBA" id="ARBA00022692"/>
    </source>
</evidence>
<dbReference type="GO" id="GO:0005524">
    <property type="term" value="F:ATP binding"/>
    <property type="evidence" value="ECO:0007669"/>
    <property type="project" value="UniProtKB-KW"/>
</dbReference>
<dbReference type="PROSITE" id="PS00211">
    <property type="entry name" value="ABC_TRANSPORTER_1"/>
    <property type="match status" value="1"/>
</dbReference>
<keyword evidence="4 10" id="KW-0067">ATP-binding</keyword>
<feature type="transmembrane region" description="Helical" evidence="7">
    <location>
        <begin position="285"/>
        <end position="307"/>
    </location>
</feature>
<feature type="domain" description="ABC transporter" evidence="8">
    <location>
        <begin position="383"/>
        <end position="617"/>
    </location>
</feature>
<feature type="transmembrane region" description="Helical" evidence="7">
    <location>
        <begin position="206"/>
        <end position="224"/>
    </location>
</feature>
<evidence type="ECO:0000256" key="1">
    <source>
        <dbReference type="ARBA" id="ARBA00004141"/>
    </source>
</evidence>
<evidence type="ECO:0000256" key="3">
    <source>
        <dbReference type="ARBA" id="ARBA00022741"/>
    </source>
</evidence>
<keyword evidence="6 7" id="KW-0472">Membrane</keyword>
<dbReference type="SUPFAM" id="SSF90123">
    <property type="entry name" value="ABC transporter transmembrane region"/>
    <property type="match status" value="1"/>
</dbReference>
<dbReference type="InterPro" id="IPR003439">
    <property type="entry name" value="ABC_transporter-like_ATP-bd"/>
</dbReference>
<protein>
    <submittedName>
        <fullName evidence="10">Vitamin B12 import ATP-binding protein BtuD</fullName>
    </submittedName>
</protein>
<keyword evidence="3" id="KW-0547">Nucleotide-binding</keyword>
<dbReference type="InterPro" id="IPR011527">
    <property type="entry name" value="ABC1_TM_dom"/>
</dbReference>
<feature type="domain" description="ABC transmembrane type-1" evidence="9">
    <location>
        <begin position="44"/>
        <end position="349"/>
    </location>
</feature>
<dbReference type="PANTHER" id="PTHR43394:SF1">
    <property type="entry name" value="ATP-BINDING CASSETTE SUB-FAMILY B MEMBER 10, MITOCHONDRIAL"/>
    <property type="match status" value="1"/>
</dbReference>
<dbReference type="Pfam" id="PF00664">
    <property type="entry name" value="ABC_membrane"/>
    <property type="match status" value="1"/>
</dbReference>
<dbReference type="Proteomes" id="UP001208689">
    <property type="component" value="Chromosome"/>
</dbReference>
<evidence type="ECO:0000259" key="9">
    <source>
        <dbReference type="PROSITE" id="PS50929"/>
    </source>
</evidence>
<evidence type="ECO:0000256" key="7">
    <source>
        <dbReference type="SAM" id="Phobius"/>
    </source>
</evidence>
<gene>
    <name evidence="10" type="ORF">NEF87_002517</name>
</gene>
<feature type="transmembrane region" description="Helical" evidence="7">
    <location>
        <begin position="99"/>
        <end position="119"/>
    </location>
</feature>
<dbReference type="CDD" id="cd18544">
    <property type="entry name" value="ABC_6TM_TmrA_like"/>
    <property type="match status" value="1"/>
</dbReference>
<dbReference type="Gene3D" id="1.20.1560.10">
    <property type="entry name" value="ABC transporter type 1, transmembrane domain"/>
    <property type="match status" value="1"/>
</dbReference>
<accession>A0ABY6HRT7</accession>
<dbReference type="PROSITE" id="PS50893">
    <property type="entry name" value="ABC_TRANSPORTER_2"/>
    <property type="match status" value="1"/>
</dbReference>
<reference evidence="10" key="1">
    <citation type="submission" date="2022-09" db="EMBL/GenBank/DDBJ databases">
        <title>Actin cytoskeleton and complex cell architecture in an #Asgard archaeon.</title>
        <authorList>
            <person name="Ponce Toledo R.I."/>
            <person name="Schleper C."/>
            <person name="Rodrigues Oliveira T."/>
            <person name="Wollweber F."/>
            <person name="Xu J."/>
            <person name="Rittmann S."/>
            <person name="Klingl A."/>
            <person name="Pilhofer M."/>
        </authorList>
    </citation>
    <scope>NUCLEOTIDE SEQUENCE</scope>
    <source>
        <strain evidence="10">B-35</strain>
    </source>
</reference>
<dbReference type="PROSITE" id="PS50929">
    <property type="entry name" value="ABC_TM1F"/>
    <property type="match status" value="1"/>
</dbReference>
<feature type="transmembrane region" description="Helical" evidence="7">
    <location>
        <begin position="182"/>
        <end position="200"/>
    </location>
</feature>
<evidence type="ECO:0000256" key="4">
    <source>
        <dbReference type="ARBA" id="ARBA00022840"/>
    </source>
</evidence>
<dbReference type="PANTHER" id="PTHR43394">
    <property type="entry name" value="ATP-DEPENDENT PERMEASE MDL1, MITOCHONDRIAL"/>
    <property type="match status" value="1"/>
</dbReference>
<dbReference type="InterPro" id="IPR036640">
    <property type="entry name" value="ABC1_TM_sf"/>
</dbReference>
<proteinExistence type="predicted"/>
<dbReference type="Pfam" id="PF00005">
    <property type="entry name" value="ABC_tran"/>
    <property type="match status" value="1"/>
</dbReference>
<evidence type="ECO:0000313" key="11">
    <source>
        <dbReference type="Proteomes" id="UP001208689"/>
    </source>
</evidence>